<accession>A0ABR3XQZ8</accession>
<organism evidence="1 2">
    <name type="scientific">Diaporthe australafricana</name>
    <dbReference type="NCBI Taxonomy" id="127596"/>
    <lineage>
        <taxon>Eukaryota</taxon>
        <taxon>Fungi</taxon>
        <taxon>Dikarya</taxon>
        <taxon>Ascomycota</taxon>
        <taxon>Pezizomycotina</taxon>
        <taxon>Sordariomycetes</taxon>
        <taxon>Sordariomycetidae</taxon>
        <taxon>Diaporthales</taxon>
        <taxon>Diaporthaceae</taxon>
        <taxon>Diaporthe</taxon>
    </lineage>
</organism>
<evidence type="ECO:0000313" key="2">
    <source>
        <dbReference type="Proteomes" id="UP001583177"/>
    </source>
</evidence>
<gene>
    <name evidence="1" type="ORF">Daus18300_002356</name>
</gene>
<proteinExistence type="predicted"/>
<protein>
    <submittedName>
        <fullName evidence="1">Uncharacterized protein</fullName>
    </submittedName>
</protein>
<sequence length="79" mass="8701">MVGTQAAIMPKVNSDIERHVRSTFDQLTSSGFSLRYLILTTLNAMVRNPRLNTPNSIAFCAQGRFIRLSIGMGNAKTSI</sequence>
<keyword evidence="2" id="KW-1185">Reference proteome</keyword>
<dbReference type="Proteomes" id="UP001583177">
    <property type="component" value="Unassembled WGS sequence"/>
</dbReference>
<dbReference type="EMBL" id="JAWRVE010000013">
    <property type="protein sequence ID" value="KAL1878002.1"/>
    <property type="molecule type" value="Genomic_DNA"/>
</dbReference>
<reference evidence="1 2" key="1">
    <citation type="journal article" date="2024" name="IMA Fungus">
        <title>IMA Genome - F19 : A genome assembly and annotation guide to empower mycologists, including annotated draft genome sequences of Ceratocystis pirilliformis, Diaporthe australafricana, Fusarium ophioides, Paecilomyces lecythidis, and Sporothrix stenoceras.</title>
        <authorList>
            <person name="Aylward J."/>
            <person name="Wilson A.M."/>
            <person name="Visagie C.M."/>
            <person name="Spraker J."/>
            <person name="Barnes I."/>
            <person name="Buitendag C."/>
            <person name="Ceriani C."/>
            <person name="Del Mar Angel L."/>
            <person name="du Plessis D."/>
            <person name="Fuchs T."/>
            <person name="Gasser K."/>
            <person name="Kramer D."/>
            <person name="Li W."/>
            <person name="Munsamy K."/>
            <person name="Piso A."/>
            <person name="Price J.L."/>
            <person name="Sonnekus B."/>
            <person name="Thomas C."/>
            <person name="van der Nest A."/>
            <person name="van Dijk A."/>
            <person name="van Heerden A."/>
            <person name="van Vuuren N."/>
            <person name="Yilmaz N."/>
            <person name="Duong T.A."/>
            <person name="van der Merwe N.A."/>
            <person name="Wingfield M.J."/>
            <person name="Wingfield B.D."/>
        </authorList>
    </citation>
    <scope>NUCLEOTIDE SEQUENCE [LARGE SCALE GENOMIC DNA]</scope>
    <source>
        <strain evidence="1 2">CMW 18300</strain>
    </source>
</reference>
<name>A0ABR3XQZ8_9PEZI</name>
<evidence type="ECO:0000313" key="1">
    <source>
        <dbReference type="EMBL" id="KAL1878002.1"/>
    </source>
</evidence>
<comment type="caution">
    <text evidence="1">The sequence shown here is derived from an EMBL/GenBank/DDBJ whole genome shotgun (WGS) entry which is preliminary data.</text>
</comment>